<dbReference type="EMBL" id="JAMTCD010000013">
    <property type="protein sequence ID" value="MCT7942393.1"/>
    <property type="molecule type" value="Genomic_DNA"/>
</dbReference>
<name>A0A9X3AWI8_9GAMM</name>
<proteinExistence type="predicted"/>
<dbReference type="Proteomes" id="UP001155546">
    <property type="component" value="Unassembled WGS sequence"/>
</dbReference>
<sequence>MFNDFKTTVLLCIVLIMSALLGITALGINSLNAANKTLSHDLLQSQVSVDALLSSNDNQAERINTLERDYRVMTELNARHRKQVVDLQATHESKITKANLIKDSTDEPTKDWANALLPADALQLLKPADCQSGDSNQNGLCVTAP</sequence>
<keyword evidence="1" id="KW-0175">Coiled coil</keyword>
<evidence type="ECO:0000256" key="1">
    <source>
        <dbReference type="SAM" id="Coils"/>
    </source>
</evidence>
<dbReference type="RefSeq" id="WP_261298759.1">
    <property type="nucleotide sequence ID" value="NZ_JAMTCD010000013.1"/>
</dbReference>
<evidence type="ECO:0000313" key="3">
    <source>
        <dbReference type="Proteomes" id="UP001155546"/>
    </source>
</evidence>
<feature type="coiled-coil region" evidence="1">
    <location>
        <begin position="49"/>
        <end position="83"/>
    </location>
</feature>
<accession>A0A9X3AWI8</accession>
<organism evidence="2 3">
    <name type="scientific">Shewanella holmiensis</name>
    <dbReference type="NCBI Taxonomy" id="2952222"/>
    <lineage>
        <taxon>Bacteria</taxon>
        <taxon>Pseudomonadati</taxon>
        <taxon>Pseudomonadota</taxon>
        <taxon>Gammaproteobacteria</taxon>
        <taxon>Alteromonadales</taxon>
        <taxon>Shewanellaceae</taxon>
        <taxon>Shewanella</taxon>
    </lineage>
</organism>
<protein>
    <submittedName>
        <fullName evidence="2">Uncharacterized protein</fullName>
    </submittedName>
</protein>
<comment type="caution">
    <text evidence="2">The sequence shown here is derived from an EMBL/GenBank/DDBJ whole genome shotgun (WGS) entry which is preliminary data.</text>
</comment>
<gene>
    <name evidence="2" type="ORF">NE535_11375</name>
</gene>
<keyword evidence="3" id="KW-1185">Reference proteome</keyword>
<reference evidence="2" key="1">
    <citation type="journal article" date="2023" name="Int. J. Syst. Evol. Microbiol.">
        <title>&lt;i&gt;Shewanella septentrionalis&lt;/i&gt; sp. nov. and &lt;i&gt;Shewanella holmiensis&lt;/i&gt; sp. nov., isolated from Baltic Sea water and sediments.</title>
        <authorList>
            <person name="Martin-Rodriguez A.J."/>
            <person name="Thorell K."/>
            <person name="Joffre E."/>
            <person name="Jensie-Markopoulos S."/>
            <person name="Moore E.R.B."/>
            <person name="Sjoling A."/>
        </authorList>
    </citation>
    <scope>NUCLEOTIDE SEQUENCE</scope>
    <source>
        <strain evidence="2">SP1S2-7</strain>
    </source>
</reference>
<evidence type="ECO:0000313" key="2">
    <source>
        <dbReference type="EMBL" id="MCT7942393.1"/>
    </source>
</evidence>
<dbReference type="AlphaFoldDB" id="A0A9X3AWI8"/>